<feature type="compositionally biased region" description="Basic and acidic residues" evidence="7">
    <location>
        <begin position="420"/>
        <end position="429"/>
    </location>
</feature>
<evidence type="ECO:0000313" key="10">
    <source>
        <dbReference type="Proteomes" id="UP000814176"/>
    </source>
</evidence>
<keyword evidence="3 6" id="KW-0833">Ubl conjugation pathway</keyword>
<keyword evidence="5 6" id="KW-0788">Thiol protease</keyword>
<comment type="similarity">
    <text evidence="6">Belongs to the peptidase C19 family.</text>
</comment>
<dbReference type="Proteomes" id="UP000814176">
    <property type="component" value="Unassembled WGS sequence"/>
</dbReference>
<evidence type="ECO:0000256" key="7">
    <source>
        <dbReference type="SAM" id="MobiDB-lite"/>
    </source>
</evidence>
<proteinExistence type="inferred from homology"/>
<dbReference type="PANTHER" id="PTHR24006:SF687">
    <property type="entry name" value="UBIQUITIN CARBOXYL-TERMINAL HYDROLASE 10"/>
    <property type="match status" value="1"/>
</dbReference>
<reference evidence="9 10" key="1">
    <citation type="journal article" date="2021" name="Environ. Microbiol.">
        <title>Gene family expansions and transcriptome signatures uncover fungal adaptations to wood decay.</title>
        <authorList>
            <person name="Hage H."/>
            <person name="Miyauchi S."/>
            <person name="Viragh M."/>
            <person name="Drula E."/>
            <person name="Min B."/>
            <person name="Chaduli D."/>
            <person name="Navarro D."/>
            <person name="Favel A."/>
            <person name="Norest M."/>
            <person name="Lesage-Meessen L."/>
            <person name="Balint B."/>
            <person name="Merenyi Z."/>
            <person name="de Eugenio L."/>
            <person name="Morin E."/>
            <person name="Martinez A.T."/>
            <person name="Baldrian P."/>
            <person name="Stursova M."/>
            <person name="Martinez M.J."/>
            <person name="Novotny C."/>
            <person name="Magnuson J.K."/>
            <person name="Spatafora J.W."/>
            <person name="Maurice S."/>
            <person name="Pangilinan J."/>
            <person name="Andreopoulos W."/>
            <person name="LaButti K."/>
            <person name="Hundley H."/>
            <person name="Na H."/>
            <person name="Kuo A."/>
            <person name="Barry K."/>
            <person name="Lipzen A."/>
            <person name="Henrissat B."/>
            <person name="Riley R."/>
            <person name="Ahrendt S."/>
            <person name="Nagy L.G."/>
            <person name="Grigoriev I.V."/>
            <person name="Martin F."/>
            <person name="Rosso M.N."/>
        </authorList>
    </citation>
    <scope>NUCLEOTIDE SEQUENCE [LARGE SCALE GENOMIC DNA]</scope>
    <source>
        <strain evidence="9 10">CIRM-BRFM 1785</strain>
    </source>
</reference>
<dbReference type="Pfam" id="PF00443">
    <property type="entry name" value="UCH"/>
    <property type="match status" value="1"/>
</dbReference>
<dbReference type="EMBL" id="JADCUA010000020">
    <property type="protein sequence ID" value="KAH9833067.1"/>
    <property type="molecule type" value="Genomic_DNA"/>
</dbReference>
<evidence type="ECO:0000256" key="2">
    <source>
        <dbReference type="ARBA" id="ARBA00022670"/>
    </source>
</evidence>
<feature type="domain" description="USP" evidence="8">
    <location>
        <begin position="552"/>
        <end position="931"/>
    </location>
</feature>
<accession>A0ABQ8K735</accession>
<gene>
    <name evidence="9" type="ORF">C8Q71DRAFT_776324</name>
</gene>
<dbReference type="EC" id="3.4.19.12" evidence="6"/>
<feature type="compositionally biased region" description="Low complexity" evidence="7">
    <location>
        <begin position="430"/>
        <end position="439"/>
    </location>
</feature>
<keyword evidence="4 6" id="KW-0378">Hydrolase</keyword>
<dbReference type="GeneID" id="72005383"/>
<feature type="compositionally biased region" description="Pro residues" evidence="7">
    <location>
        <begin position="1"/>
        <end position="12"/>
    </location>
</feature>
<dbReference type="SUPFAM" id="SSF54001">
    <property type="entry name" value="Cysteine proteinases"/>
    <property type="match status" value="1"/>
</dbReference>
<evidence type="ECO:0000256" key="6">
    <source>
        <dbReference type="RuleBase" id="RU366025"/>
    </source>
</evidence>
<sequence>MASPHPSYPNPGPSSYYHNQPPPPPPQFYHNGPPYYNPYMQPVNGHAPMHQPASPRINSPSRGRYPAPSQRGGIPNYQHYPPMPPPPHNMHPGANMHSPPISPVNPYTHPHAPKYPPHVPHVPYSPTYHPQPNGGYHPSWQQPPPVPKQLSMLSPAMRSPVPIPAQHLQQEPTPVQIAPPQQLVVTAQQTFSEQPLASQEPTPLPPQFAIEQSPAQQPPPEVLTEPTAPAVPEPAPEFVTEPVSVPEPAPKPVAAIPEAQPAPRTPKIEFLSAQENVDDETPQPAPSSFADGSDPASSEPYGWVIWSRRPQDPSHAPGVIIATKAFPPGDVLDKALDLPTPPPSPKVPSVKLALTEPVVYEVEPVEELVALSPDEGEVPSSSVTESTPASSTPGETPVPGSPATSRTSVSLPVVSPTPEKVVDAVKPEESAAAPSSAEANTVQPPGTAAPAVPSVQAEAQQGPAPAPAKPAVKKSWASLLQSGDAAASSSKSRLPTSSVVGFSIPATAMGGSSAGLSAVSGGNPAILHRNDLLKLLNNGPPPANVPPKIQPRGLINTGNMCFANAVLQILIYCQPFNRLFSELSKHLTGPVVGSQKEGSKATPLVDAIIQFMKEFAPEPPADTKAKGKERDDFYEPEAFIPSYVYDAMKEKKRFASMIGGHQEDAEEFLGFFLDTLEEELLSFSSSSSPSAPKPLEETDGAGAQDDGWYEVGKKNRAMITRSVKFTESPITRIFGGKFRSVLRAPHQKDSVTVEDWRSLRLDIQRDTVHSIKDALQSISQPQPVQISQPTRPGVIIEATQQALIELLPPVLVLHLKRFHYDTTVGDVVKIGKQVSYGPELDISPDLIAPTRRTAQSVKYQLFGVLYHHGQSASGGHYTLDVLHPNRDLTDRPRAAWIRIDDELVSDIRPDDVFGGQEQNERCAYLLFYRRMAAWGPVRT</sequence>
<feature type="region of interest" description="Disordered" evidence="7">
    <location>
        <begin position="188"/>
        <end position="302"/>
    </location>
</feature>
<comment type="catalytic activity">
    <reaction evidence="1 6">
        <text>Thiol-dependent hydrolysis of ester, thioester, amide, peptide and isopeptide bonds formed by the C-terminal Gly of ubiquitin (a 76-residue protein attached to proteins as an intracellular targeting signal).</text>
        <dbReference type="EC" id="3.4.19.12"/>
    </reaction>
</comment>
<protein>
    <recommendedName>
        <fullName evidence="6">Ubiquitin carboxyl-terminal hydrolase</fullName>
        <ecNumber evidence="6">3.4.19.12</ecNumber>
    </recommendedName>
</protein>
<keyword evidence="2 6" id="KW-0645">Protease</keyword>
<dbReference type="PROSITE" id="PS00973">
    <property type="entry name" value="USP_2"/>
    <property type="match status" value="1"/>
</dbReference>
<dbReference type="InterPro" id="IPR038765">
    <property type="entry name" value="Papain-like_cys_pep_sf"/>
</dbReference>
<keyword evidence="10" id="KW-1185">Reference proteome</keyword>
<evidence type="ECO:0000256" key="5">
    <source>
        <dbReference type="ARBA" id="ARBA00022807"/>
    </source>
</evidence>
<dbReference type="InterPro" id="IPR028889">
    <property type="entry name" value="USP"/>
</dbReference>
<comment type="caution">
    <text evidence="9">The sequence shown here is derived from an EMBL/GenBank/DDBJ whole genome shotgun (WGS) entry which is preliminary data.</text>
</comment>
<feature type="compositionally biased region" description="Low complexity" evidence="7">
    <location>
        <begin position="378"/>
        <end position="393"/>
    </location>
</feature>
<evidence type="ECO:0000256" key="4">
    <source>
        <dbReference type="ARBA" id="ARBA00022801"/>
    </source>
</evidence>
<name>A0ABQ8K735_9APHY</name>
<dbReference type="CDD" id="cd02257">
    <property type="entry name" value="Peptidase_C19"/>
    <property type="match status" value="1"/>
</dbReference>
<dbReference type="RefSeq" id="XP_047775833.1">
    <property type="nucleotide sequence ID" value="XM_047924651.1"/>
</dbReference>
<organism evidence="9 10">
    <name type="scientific">Rhodofomes roseus</name>
    <dbReference type="NCBI Taxonomy" id="34475"/>
    <lineage>
        <taxon>Eukaryota</taxon>
        <taxon>Fungi</taxon>
        <taxon>Dikarya</taxon>
        <taxon>Basidiomycota</taxon>
        <taxon>Agaricomycotina</taxon>
        <taxon>Agaricomycetes</taxon>
        <taxon>Polyporales</taxon>
        <taxon>Rhodofomes</taxon>
    </lineage>
</organism>
<dbReference type="InterPro" id="IPR001394">
    <property type="entry name" value="Peptidase_C19_UCH"/>
</dbReference>
<feature type="region of interest" description="Disordered" evidence="7">
    <location>
        <begin position="683"/>
        <end position="707"/>
    </location>
</feature>
<feature type="region of interest" description="Disordered" evidence="7">
    <location>
        <begin position="370"/>
        <end position="470"/>
    </location>
</feature>
<dbReference type="PROSITE" id="PS00972">
    <property type="entry name" value="USP_1"/>
    <property type="match status" value="1"/>
</dbReference>
<dbReference type="Gene3D" id="3.90.70.10">
    <property type="entry name" value="Cysteine proteinases"/>
    <property type="match status" value="1"/>
</dbReference>
<dbReference type="InterPro" id="IPR018200">
    <property type="entry name" value="USP_CS"/>
</dbReference>
<dbReference type="PANTHER" id="PTHR24006">
    <property type="entry name" value="UBIQUITIN CARBOXYL-TERMINAL HYDROLASE"/>
    <property type="match status" value="1"/>
</dbReference>
<feature type="compositionally biased region" description="Low complexity" evidence="7">
    <location>
        <begin position="456"/>
        <end position="470"/>
    </location>
</feature>
<feature type="compositionally biased region" description="Low complexity" evidence="7">
    <location>
        <begin position="121"/>
        <end position="130"/>
    </location>
</feature>
<evidence type="ECO:0000256" key="1">
    <source>
        <dbReference type="ARBA" id="ARBA00000707"/>
    </source>
</evidence>
<feature type="region of interest" description="Disordered" evidence="7">
    <location>
        <begin position="1"/>
        <end position="152"/>
    </location>
</feature>
<dbReference type="InterPro" id="IPR050164">
    <property type="entry name" value="Peptidase_C19"/>
</dbReference>
<evidence type="ECO:0000256" key="3">
    <source>
        <dbReference type="ARBA" id="ARBA00022786"/>
    </source>
</evidence>
<evidence type="ECO:0000313" key="9">
    <source>
        <dbReference type="EMBL" id="KAH9833067.1"/>
    </source>
</evidence>
<dbReference type="PROSITE" id="PS50235">
    <property type="entry name" value="USP_3"/>
    <property type="match status" value="1"/>
</dbReference>
<feature type="compositionally biased region" description="Polar residues" evidence="7">
    <location>
        <begin position="188"/>
        <end position="201"/>
    </location>
</feature>
<evidence type="ECO:0000259" key="8">
    <source>
        <dbReference type="PROSITE" id="PS50235"/>
    </source>
</evidence>